<gene>
    <name evidence="2" type="ORF">CURHAP_LOCUS43563</name>
</gene>
<evidence type="ECO:0000313" key="3">
    <source>
        <dbReference type="Proteomes" id="UP000507222"/>
    </source>
</evidence>
<dbReference type="EMBL" id="CAEKDK010000007">
    <property type="protein sequence ID" value="CAB4286381.1"/>
    <property type="molecule type" value="Genomic_DNA"/>
</dbReference>
<organism evidence="2 3">
    <name type="scientific">Prunus armeniaca</name>
    <name type="common">Apricot</name>
    <name type="synonym">Armeniaca vulgaris</name>
    <dbReference type="NCBI Taxonomy" id="36596"/>
    <lineage>
        <taxon>Eukaryota</taxon>
        <taxon>Viridiplantae</taxon>
        <taxon>Streptophyta</taxon>
        <taxon>Embryophyta</taxon>
        <taxon>Tracheophyta</taxon>
        <taxon>Spermatophyta</taxon>
        <taxon>Magnoliopsida</taxon>
        <taxon>eudicotyledons</taxon>
        <taxon>Gunneridae</taxon>
        <taxon>Pentapetalae</taxon>
        <taxon>rosids</taxon>
        <taxon>fabids</taxon>
        <taxon>Rosales</taxon>
        <taxon>Rosaceae</taxon>
        <taxon>Amygdaloideae</taxon>
        <taxon>Amygdaleae</taxon>
        <taxon>Prunus</taxon>
    </lineage>
</organism>
<name>A0A6J5VDR7_PRUAR</name>
<sequence length="75" mass="7744">MEVRLLGSMEDEEGEANENADGGSGDEEGGVEVDGGSGEGYAYNFGLPWAFNHPGAALWMGHAAGLGIGRWAGFL</sequence>
<dbReference type="AlphaFoldDB" id="A0A6J5VDR7"/>
<protein>
    <submittedName>
        <fullName evidence="2">Uncharacterized protein</fullName>
    </submittedName>
</protein>
<feature type="compositionally biased region" description="Acidic residues" evidence="1">
    <location>
        <begin position="9"/>
        <end position="31"/>
    </location>
</feature>
<dbReference type="Proteomes" id="UP000507222">
    <property type="component" value="Unassembled WGS sequence"/>
</dbReference>
<evidence type="ECO:0000313" key="2">
    <source>
        <dbReference type="EMBL" id="CAB4286381.1"/>
    </source>
</evidence>
<feature type="region of interest" description="Disordered" evidence="1">
    <location>
        <begin position="1"/>
        <end position="36"/>
    </location>
</feature>
<evidence type="ECO:0000256" key="1">
    <source>
        <dbReference type="SAM" id="MobiDB-lite"/>
    </source>
</evidence>
<proteinExistence type="predicted"/>
<reference evidence="2 3" key="1">
    <citation type="submission" date="2020-05" db="EMBL/GenBank/DDBJ databases">
        <authorList>
            <person name="Campoy J."/>
            <person name="Schneeberger K."/>
            <person name="Spophaly S."/>
        </authorList>
    </citation>
    <scope>NUCLEOTIDE SEQUENCE [LARGE SCALE GENOMIC DNA]</scope>
    <source>
        <strain evidence="2">PruArmRojPasFocal</strain>
    </source>
</reference>
<accession>A0A6J5VDR7</accession>